<sequence>MISGRQTLSSIDQAVNDARTRIATIESQIEGVNGRLAELQQALTQDYKDLAQVRVGLMTDPETLRHLDQAERQALALLSQRESALRELETKLQSADALRQTLERERSAQAARLDAADAAVDAAAARIQTRLDADPDYRRQREQATEAERLAMHASEKATRSEEEREQKGAAFRGDPLFLYLWERNHGTPEDKSWGLFRALDRWVAKRIGFADARANFSRLNEIPERLREHARGLQAGAESEYAALKALDEAARAADGIPALERIVADEQASLDAIDERIAHAESDQQVLMARKALFAAGEDEHTRKAVNFMAAEFQREDLMELRREALATPYPEDDLIVGRMLQREDERRQLAASIQGLKDAILQQQKRLTELEALRSDFKRSRYDRAGSTFGDGDMIAMLLGQFVNGMLDRDNLWRILREQQRYRPQQSDPTFGSGGYGRGTVWGGGSGGLSDIVGSFGRSGGGGGGSGGGFRTGGGF</sequence>
<dbReference type="KEGG" id="tvi:Thivi_2181"/>
<keyword evidence="1" id="KW-0175">Coiled coil</keyword>
<proteinExistence type="predicted"/>
<evidence type="ECO:0000313" key="3">
    <source>
        <dbReference type="EMBL" id="AFL74131.1"/>
    </source>
</evidence>
<feature type="coiled-coil region" evidence="1">
    <location>
        <begin position="67"/>
        <end position="105"/>
    </location>
</feature>
<evidence type="ECO:0000313" key="4">
    <source>
        <dbReference type="Proteomes" id="UP000006062"/>
    </source>
</evidence>
<dbReference type="HOGENOM" id="CLU_581199_0_0_6"/>
<organism evidence="3 4">
    <name type="scientific">Thiocystis violascens (strain ATCC 17096 / DSM 198 / 6111)</name>
    <name type="common">Chromatium violascens</name>
    <dbReference type="NCBI Taxonomy" id="765911"/>
    <lineage>
        <taxon>Bacteria</taxon>
        <taxon>Pseudomonadati</taxon>
        <taxon>Pseudomonadota</taxon>
        <taxon>Gammaproteobacteria</taxon>
        <taxon>Chromatiales</taxon>
        <taxon>Chromatiaceae</taxon>
        <taxon>Thiocystis</taxon>
    </lineage>
</organism>
<evidence type="ECO:0000256" key="2">
    <source>
        <dbReference type="SAM" id="MobiDB-lite"/>
    </source>
</evidence>
<gene>
    <name evidence="3" type="ordered locus">Thivi_2181</name>
</gene>
<keyword evidence="4" id="KW-1185">Reference proteome</keyword>
<dbReference type="OrthoDB" id="274366at2"/>
<dbReference type="eggNOG" id="COG1199">
    <property type="taxonomic scope" value="Bacteria"/>
</dbReference>
<reference evidence="3 4" key="1">
    <citation type="submission" date="2012-06" db="EMBL/GenBank/DDBJ databases">
        <title>Complete sequence of Thiocystis violascens DSM 198.</title>
        <authorList>
            <consortium name="US DOE Joint Genome Institute"/>
            <person name="Lucas S."/>
            <person name="Han J."/>
            <person name="Lapidus A."/>
            <person name="Cheng J.-F."/>
            <person name="Goodwin L."/>
            <person name="Pitluck S."/>
            <person name="Peters L."/>
            <person name="Ovchinnikova G."/>
            <person name="Teshima H."/>
            <person name="Detter J.C."/>
            <person name="Han C."/>
            <person name="Tapia R."/>
            <person name="Land M."/>
            <person name="Hauser L."/>
            <person name="Kyrpides N."/>
            <person name="Ivanova N."/>
            <person name="Pagani I."/>
            <person name="Vogl K."/>
            <person name="Liu Z."/>
            <person name="Frigaard N.-U."/>
            <person name="Bryant D."/>
            <person name="Woyke T."/>
        </authorList>
    </citation>
    <scope>NUCLEOTIDE SEQUENCE [LARGE SCALE GENOMIC DNA]</scope>
    <source>
        <strain evidence="4">ATCC 17096 / DSM 198 / 6111</strain>
    </source>
</reference>
<protein>
    <submittedName>
        <fullName evidence="3">Uncharacterized protein</fullName>
    </submittedName>
</protein>
<dbReference type="STRING" id="765911.Thivi_2181"/>
<name>I3YAW3_THIV6</name>
<dbReference type="EMBL" id="CP003154">
    <property type="protein sequence ID" value="AFL74131.1"/>
    <property type="molecule type" value="Genomic_DNA"/>
</dbReference>
<dbReference type="RefSeq" id="WP_014778580.1">
    <property type="nucleotide sequence ID" value="NC_018012.1"/>
</dbReference>
<feature type="region of interest" description="Disordered" evidence="2">
    <location>
        <begin position="134"/>
        <end position="168"/>
    </location>
</feature>
<evidence type="ECO:0000256" key="1">
    <source>
        <dbReference type="SAM" id="Coils"/>
    </source>
</evidence>
<dbReference type="AlphaFoldDB" id="I3YAW3"/>
<dbReference type="Proteomes" id="UP000006062">
    <property type="component" value="Chromosome"/>
</dbReference>
<accession>I3YAW3</accession>